<proteinExistence type="predicted"/>
<dbReference type="Proteomes" id="UP000527355">
    <property type="component" value="Unassembled WGS sequence"/>
</dbReference>
<dbReference type="VEuPathDB" id="HostDB:GeneID_118669659"/>
<dbReference type="Gene3D" id="3.80.10.10">
    <property type="entry name" value="Ribonuclease Inhibitor"/>
    <property type="match status" value="1"/>
</dbReference>
<dbReference type="Pfam" id="PF13855">
    <property type="entry name" value="LRR_8"/>
    <property type="match status" value="1"/>
</dbReference>
<dbReference type="SUPFAM" id="SSF52058">
    <property type="entry name" value="L domain-like"/>
    <property type="match status" value="1"/>
</dbReference>
<dbReference type="PROSITE" id="PS51450">
    <property type="entry name" value="LRR"/>
    <property type="match status" value="1"/>
</dbReference>
<evidence type="ECO:0000256" key="2">
    <source>
        <dbReference type="ARBA" id="ARBA00022737"/>
    </source>
</evidence>
<evidence type="ECO:0000256" key="1">
    <source>
        <dbReference type="ARBA" id="ARBA00022614"/>
    </source>
</evidence>
<comment type="caution">
    <text evidence="4">The sequence shown here is derived from an EMBL/GenBank/DDBJ whole genome shotgun (WGS) entry which is preliminary data.</text>
</comment>
<keyword evidence="2" id="KW-0677">Repeat</keyword>
<dbReference type="InterPro" id="IPR003591">
    <property type="entry name" value="Leu-rich_rpt_typical-subtyp"/>
</dbReference>
<dbReference type="InterPro" id="IPR032675">
    <property type="entry name" value="LRR_dom_sf"/>
</dbReference>
<dbReference type="InterPro" id="IPR001611">
    <property type="entry name" value="Leu-rich_rpt"/>
</dbReference>
<protein>
    <submittedName>
        <fullName evidence="4">Leucine rich repeat containing 27</fullName>
    </submittedName>
</protein>
<reference evidence="4 5" key="1">
    <citation type="journal article" date="2020" name="Nature">
        <title>Six reference-quality genomes reveal evolution of bat adaptations.</title>
        <authorList>
            <person name="Jebb D."/>
            <person name="Huang Z."/>
            <person name="Pippel M."/>
            <person name="Hughes G.M."/>
            <person name="Lavrichenko K."/>
            <person name="Devanna P."/>
            <person name="Winkler S."/>
            <person name="Jermiin L.S."/>
            <person name="Skirmuntt E.C."/>
            <person name="Katzourakis A."/>
            <person name="Burkitt-Gray L."/>
            <person name="Ray D.A."/>
            <person name="Sullivan K.A.M."/>
            <person name="Roscito J.G."/>
            <person name="Kirilenko B.M."/>
            <person name="Davalos L.M."/>
            <person name="Corthals A.P."/>
            <person name="Power M.L."/>
            <person name="Jones G."/>
            <person name="Ransome R.D."/>
            <person name="Dechmann D.K.N."/>
            <person name="Locatelli A.G."/>
            <person name="Puechmaille S.J."/>
            <person name="Fedrigo O."/>
            <person name="Jarvis E.D."/>
            <person name="Hiller M."/>
            <person name="Vernes S.C."/>
            <person name="Myers E.W."/>
            <person name="Teeling E.C."/>
        </authorList>
    </citation>
    <scope>NUCLEOTIDE SEQUENCE [LARGE SCALE GENOMIC DNA]</scope>
    <source>
        <strain evidence="4">MMyoMyo1</strain>
        <tissue evidence="4">Flight muscle</tissue>
    </source>
</reference>
<dbReference type="AlphaFoldDB" id="A0A7J7TTW9"/>
<evidence type="ECO:0000256" key="3">
    <source>
        <dbReference type="SAM" id="MobiDB-lite"/>
    </source>
</evidence>
<evidence type="ECO:0000313" key="5">
    <source>
        <dbReference type="Proteomes" id="UP000527355"/>
    </source>
</evidence>
<dbReference type="EMBL" id="JABWUV010000015">
    <property type="protein sequence ID" value="KAF6304040.1"/>
    <property type="molecule type" value="Genomic_DNA"/>
</dbReference>
<keyword evidence="1" id="KW-0433">Leucine-rich repeat</keyword>
<organism evidence="4 5">
    <name type="scientific">Myotis myotis</name>
    <name type="common">Greater mouse-eared bat</name>
    <name type="synonym">Vespertilio myotis</name>
    <dbReference type="NCBI Taxonomy" id="51298"/>
    <lineage>
        <taxon>Eukaryota</taxon>
        <taxon>Metazoa</taxon>
        <taxon>Chordata</taxon>
        <taxon>Craniata</taxon>
        <taxon>Vertebrata</taxon>
        <taxon>Euteleostomi</taxon>
        <taxon>Mammalia</taxon>
        <taxon>Eutheria</taxon>
        <taxon>Laurasiatheria</taxon>
        <taxon>Chiroptera</taxon>
        <taxon>Yangochiroptera</taxon>
        <taxon>Vespertilionidae</taxon>
        <taxon>Myotis</taxon>
    </lineage>
</organism>
<evidence type="ECO:0000313" key="4">
    <source>
        <dbReference type="EMBL" id="KAF6304040.1"/>
    </source>
</evidence>
<accession>A0A7J7TTW9</accession>
<feature type="region of interest" description="Disordered" evidence="3">
    <location>
        <begin position="1"/>
        <end position="31"/>
    </location>
</feature>
<name>A0A7J7TTW9_MYOMY</name>
<keyword evidence="5" id="KW-1185">Reference proteome</keyword>
<gene>
    <name evidence="4" type="ORF">mMyoMyo1_012470</name>
</gene>
<sequence length="137" mass="14731">MEGTGPGTADLESDAAQAGHPPAAPSKDIPKSVQGAIFSSSPILDLSQRGLQHLGGILKIPTLKQLHLQRNELCTIPRDFFQLLPNLTWLDLRHNRIQVLPSGIGSHRQVALLFPTQSPHPFNTSESLLCCCSAPPG</sequence>
<dbReference type="SMART" id="SM00369">
    <property type="entry name" value="LRR_TYP"/>
    <property type="match status" value="2"/>
</dbReference>